<evidence type="ECO:0000313" key="3">
    <source>
        <dbReference type="Proteomes" id="UP000266861"/>
    </source>
</evidence>
<feature type="region of interest" description="Disordered" evidence="1">
    <location>
        <begin position="67"/>
        <end position="108"/>
    </location>
</feature>
<dbReference type="EMBL" id="PQFF01000125">
    <property type="protein sequence ID" value="RHZ80581.1"/>
    <property type="molecule type" value="Genomic_DNA"/>
</dbReference>
<organism evidence="2 3">
    <name type="scientific">Diversispora epigaea</name>
    <dbReference type="NCBI Taxonomy" id="1348612"/>
    <lineage>
        <taxon>Eukaryota</taxon>
        <taxon>Fungi</taxon>
        <taxon>Fungi incertae sedis</taxon>
        <taxon>Mucoromycota</taxon>
        <taxon>Glomeromycotina</taxon>
        <taxon>Glomeromycetes</taxon>
        <taxon>Diversisporales</taxon>
        <taxon>Diversisporaceae</taxon>
        <taxon>Diversispora</taxon>
    </lineage>
</organism>
<dbReference type="AlphaFoldDB" id="A0A397IX92"/>
<feature type="compositionally biased region" description="Basic and acidic residues" evidence="1">
    <location>
        <begin position="74"/>
        <end position="84"/>
    </location>
</feature>
<feature type="compositionally biased region" description="Polar residues" evidence="1">
    <location>
        <begin position="99"/>
        <end position="108"/>
    </location>
</feature>
<dbReference type="Proteomes" id="UP000266861">
    <property type="component" value="Unassembled WGS sequence"/>
</dbReference>
<evidence type="ECO:0000313" key="2">
    <source>
        <dbReference type="EMBL" id="RHZ80581.1"/>
    </source>
</evidence>
<keyword evidence="3" id="KW-1185">Reference proteome</keyword>
<reference evidence="2 3" key="1">
    <citation type="submission" date="2018-08" db="EMBL/GenBank/DDBJ databases">
        <title>Genome and evolution of the arbuscular mycorrhizal fungus Diversispora epigaea (formerly Glomus versiforme) and its bacterial endosymbionts.</title>
        <authorList>
            <person name="Sun X."/>
            <person name="Fei Z."/>
            <person name="Harrison M."/>
        </authorList>
    </citation>
    <scope>NUCLEOTIDE SEQUENCE [LARGE SCALE GENOMIC DNA]</scope>
    <source>
        <strain evidence="2 3">IT104</strain>
    </source>
</reference>
<comment type="caution">
    <text evidence="2">The sequence shown here is derived from an EMBL/GenBank/DDBJ whole genome shotgun (WGS) entry which is preliminary data.</text>
</comment>
<evidence type="ECO:0000256" key="1">
    <source>
        <dbReference type="SAM" id="MobiDB-lite"/>
    </source>
</evidence>
<gene>
    <name evidence="2" type="ORF">Glove_134g34</name>
</gene>
<name>A0A397IX92_9GLOM</name>
<sequence>MVAINIINKFDTRDTEIYSSKEVHGNYNNDNNNNYNYNESSNIQIRKNFDIINSLIMTFSILIDRKTKVRNRKTQTDPHLRHVESPSSSSLPPLLETDISPQQKGISK</sequence>
<accession>A0A397IX92</accession>
<feature type="compositionally biased region" description="Low complexity" evidence="1">
    <location>
        <begin position="85"/>
        <end position="95"/>
    </location>
</feature>
<protein>
    <submittedName>
        <fullName evidence="2">Uncharacterized protein</fullName>
    </submittedName>
</protein>
<proteinExistence type="predicted"/>